<dbReference type="UniPathway" id="UPA00232"/>
<evidence type="ECO:0000256" key="5">
    <source>
        <dbReference type="ARBA" id="ARBA00022679"/>
    </source>
</evidence>
<dbReference type="PROSITE" id="PS50011">
    <property type="entry name" value="PROTEIN_KINASE_DOM"/>
    <property type="match status" value="1"/>
</dbReference>
<comment type="pathway">
    <text evidence="1">Cofactor biosynthesis; ubiquinone biosynthesis [regulation].</text>
</comment>
<reference evidence="15" key="1">
    <citation type="submission" date="2018-05" db="EMBL/GenBank/DDBJ databases">
        <authorList>
            <person name="Lanie J.A."/>
            <person name="Ng W.-L."/>
            <person name="Kazmierczak K.M."/>
            <person name="Andrzejewski T.M."/>
            <person name="Davidsen T.M."/>
            <person name="Wayne K.J."/>
            <person name="Tettelin H."/>
            <person name="Glass J.I."/>
            <person name="Rusch D."/>
            <person name="Podicherti R."/>
            <person name="Tsui H.-C.T."/>
            <person name="Winkler M.E."/>
        </authorList>
    </citation>
    <scope>NUCLEOTIDE SEQUENCE</scope>
</reference>
<dbReference type="PANTHER" id="PTHR10566">
    <property type="entry name" value="CHAPERONE-ACTIVITY OF BC1 COMPLEX CABC1 -RELATED"/>
    <property type="match status" value="1"/>
</dbReference>
<dbReference type="NCBIfam" id="TIGR01982">
    <property type="entry name" value="UbiB"/>
    <property type="match status" value="1"/>
</dbReference>
<sequence>KRIQTLSRLLKIQKTLIHYQLDEFIADIPALHSLRWIFYLSPRLWFRKTTSLSRGERLRCALEDLGPLYVKFGQSLSTRPDLLPEDIATELSKLQDDVPAFSSDLVEQEILKAFGQPSMDIFTNFDSDAFASASIAQAHLATLKSGEEVIVKILRPNIWEAIEKDMEILILCAKLINNYSEESKRLRPIEVVSDYQTTVLHELDLVREAANCAQIGRNWVDSEIIKVPKIYWDYCKTNILVQERIHGIPINNLQQLKAAGVNIEQLAINGVQIFFTQVFLHNLFHADMHPGNVFVDISNPEKPLYAAVDFGIVGSLDEKDKRYLARSFSAFFERDYTTIASSFVDAGWVPKETRLDAFEASIRTVCDPIADRPLEDISFGQLLIRLFQTAREFKMENQPQLVQLEKTLLNIEGLGRQLYPQLDIVAAAKPVLDEWKDQQTNLKSVLNKLQKDAPEIKRTIEELPTLAKQFLDVDLRSNGTNEDFLKSVSKTFYQSLLGLAVMLVGGTLLGLEVLAGWWLLGFGFVVLLLSKPKS</sequence>
<dbReference type="SUPFAM" id="SSF56112">
    <property type="entry name" value="Protein kinase-like (PK-like)"/>
    <property type="match status" value="1"/>
</dbReference>
<keyword evidence="9" id="KW-0418">Kinase</keyword>
<keyword evidence="8" id="KW-0547">Nucleotide-binding</keyword>
<comment type="similarity">
    <text evidence="2">Belongs to the protein kinase superfamily. ADCK protein kinase family.</text>
</comment>
<dbReference type="InterPro" id="IPR004147">
    <property type="entry name" value="ABC1_dom"/>
</dbReference>
<evidence type="ECO:0000256" key="9">
    <source>
        <dbReference type="ARBA" id="ARBA00022777"/>
    </source>
</evidence>
<evidence type="ECO:0000256" key="1">
    <source>
        <dbReference type="ARBA" id="ARBA00005020"/>
    </source>
</evidence>
<evidence type="ECO:0000256" key="6">
    <source>
        <dbReference type="ARBA" id="ARBA00022688"/>
    </source>
</evidence>
<evidence type="ECO:0000256" key="10">
    <source>
        <dbReference type="ARBA" id="ARBA00022840"/>
    </source>
</evidence>
<accession>A0A382EH52</accession>
<keyword evidence="7 13" id="KW-0812">Transmembrane</keyword>
<keyword evidence="10" id="KW-0067">ATP-binding</keyword>
<dbReference type="AlphaFoldDB" id="A0A382EH52"/>
<dbReference type="GO" id="GO:0005524">
    <property type="term" value="F:ATP binding"/>
    <property type="evidence" value="ECO:0007669"/>
    <property type="project" value="UniProtKB-KW"/>
</dbReference>
<dbReference type="EMBL" id="UINC01044511">
    <property type="protein sequence ID" value="SVB50068.1"/>
    <property type="molecule type" value="Genomic_DNA"/>
</dbReference>
<evidence type="ECO:0000256" key="11">
    <source>
        <dbReference type="ARBA" id="ARBA00022989"/>
    </source>
</evidence>
<dbReference type="InterPro" id="IPR045308">
    <property type="entry name" value="UbiB_bact"/>
</dbReference>
<dbReference type="InterPro" id="IPR011009">
    <property type="entry name" value="Kinase-like_dom_sf"/>
</dbReference>
<dbReference type="InterPro" id="IPR050154">
    <property type="entry name" value="UbiB_kinase"/>
</dbReference>
<evidence type="ECO:0000256" key="7">
    <source>
        <dbReference type="ARBA" id="ARBA00022692"/>
    </source>
</evidence>
<feature type="transmembrane region" description="Helical" evidence="13">
    <location>
        <begin position="496"/>
        <end position="529"/>
    </location>
</feature>
<dbReference type="InterPro" id="IPR010232">
    <property type="entry name" value="UbiB"/>
</dbReference>
<dbReference type="Pfam" id="PF03109">
    <property type="entry name" value="ABC1"/>
    <property type="match status" value="1"/>
</dbReference>
<dbReference type="PANTHER" id="PTHR10566:SF113">
    <property type="entry name" value="PROTEIN ACTIVITY OF BC1 COMPLEX KINASE 7, CHLOROPLASTIC"/>
    <property type="match status" value="1"/>
</dbReference>
<dbReference type="GO" id="GO:0004672">
    <property type="term" value="F:protein kinase activity"/>
    <property type="evidence" value="ECO:0007669"/>
    <property type="project" value="InterPro"/>
</dbReference>
<protein>
    <recommendedName>
        <fullName evidence="14">Protein kinase domain-containing protein</fullName>
    </recommendedName>
</protein>
<evidence type="ECO:0000256" key="12">
    <source>
        <dbReference type="ARBA" id="ARBA00023136"/>
    </source>
</evidence>
<name>A0A382EH52_9ZZZZ</name>
<keyword evidence="3" id="KW-1003">Cell membrane</keyword>
<organism evidence="15">
    <name type="scientific">marine metagenome</name>
    <dbReference type="NCBI Taxonomy" id="408172"/>
    <lineage>
        <taxon>unclassified sequences</taxon>
        <taxon>metagenomes</taxon>
        <taxon>ecological metagenomes</taxon>
    </lineage>
</organism>
<keyword evidence="11 13" id="KW-1133">Transmembrane helix</keyword>
<evidence type="ECO:0000313" key="15">
    <source>
        <dbReference type="EMBL" id="SVB50068.1"/>
    </source>
</evidence>
<evidence type="ECO:0000256" key="13">
    <source>
        <dbReference type="SAM" id="Phobius"/>
    </source>
</evidence>
<keyword evidence="5" id="KW-0808">Transferase</keyword>
<keyword evidence="4" id="KW-0997">Cell inner membrane</keyword>
<evidence type="ECO:0000256" key="2">
    <source>
        <dbReference type="ARBA" id="ARBA00009670"/>
    </source>
</evidence>
<dbReference type="GO" id="GO:0006744">
    <property type="term" value="P:ubiquinone biosynthetic process"/>
    <property type="evidence" value="ECO:0007669"/>
    <property type="project" value="UniProtKB-UniPathway"/>
</dbReference>
<proteinExistence type="inferred from homology"/>
<keyword evidence="12 13" id="KW-0472">Membrane</keyword>
<dbReference type="InterPro" id="IPR000719">
    <property type="entry name" value="Prot_kinase_dom"/>
</dbReference>
<gene>
    <name evidence="15" type="ORF">METZ01_LOCUS202922</name>
</gene>
<feature type="non-terminal residue" evidence="15">
    <location>
        <position position="1"/>
    </location>
</feature>
<keyword evidence="6" id="KW-0831">Ubiquinone biosynthesis</keyword>
<feature type="domain" description="Protein kinase" evidence="14">
    <location>
        <begin position="119"/>
        <end position="471"/>
    </location>
</feature>
<dbReference type="CDD" id="cd13972">
    <property type="entry name" value="UbiB"/>
    <property type="match status" value="1"/>
</dbReference>
<evidence type="ECO:0000256" key="3">
    <source>
        <dbReference type="ARBA" id="ARBA00022475"/>
    </source>
</evidence>
<evidence type="ECO:0000256" key="8">
    <source>
        <dbReference type="ARBA" id="ARBA00022741"/>
    </source>
</evidence>
<evidence type="ECO:0000259" key="14">
    <source>
        <dbReference type="PROSITE" id="PS50011"/>
    </source>
</evidence>
<evidence type="ECO:0000256" key="4">
    <source>
        <dbReference type="ARBA" id="ARBA00022519"/>
    </source>
</evidence>